<keyword evidence="1" id="KW-0732">Signal</keyword>
<dbReference type="Proteomes" id="UP000032568">
    <property type="component" value="Chromosome"/>
</dbReference>
<reference evidence="2 3" key="2">
    <citation type="journal article" date="2022" name="Mar. Drugs">
        <title>Bioassay-Guided Fractionation Leads to the Detection of Cholic Acid Generated by the Rare Thalassomonas sp.</title>
        <authorList>
            <person name="Pheiffer F."/>
            <person name="Schneider Y.K."/>
            <person name="Hansen E.H."/>
            <person name="Andersen J.H."/>
            <person name="Isaksson J."/>
            <person name="Busche T."/>
            <person name="R C."/>
            <person name="Kalinowski J."/>
            <person name="Zyl L.V."/>
            <person name="Trindade M."/>
        </authorList>
    </citation>
    <scope>NUCLEOTIDE SEQUENCE [LARGE SCALE GENOMIC DNA]</scope>
    <source>
        <strain evidence="2 3">A5K-106</strain>
    </source>
</reference>
<protein>
    <submittedName>
        <fullName evidence="2">Uncharacterized protein</fullName>
    </submittedName>
</protein>
<dbReference type="KEGG" id="tact:SG35_004635"/>
<dbReference type="AlphaFoldDB" id="A0AAF0C3V2"/>
<dbReference type="RefSeq" id="WP_044831823.1">
    <property type="nucleotide sequence ID" value="NZ_CP059735.1"/>
</dbReference>
<keyword evidence="3" id="KW-1185">Reference proteome</keyword>
<proteinExistence type="predicted"/>
<name>A0AAF0C3V2_9GAMM</name>
<dbReference type="EMBL" id="CP059735">
    <property type="protein sequence ID" value="WDD99952.1"/>
    <property type="molecule type" value="Genomic_DNA"/>
</dbReference>
<evidence type="ECO:0000313" key="2">
    <source>
        <dbReference type="EMBL" id="WDD99952.1"/>
    </source>
</evidence>
<organism evidence="2 3">
    <name type="scientific">Thalassomonas actiniarum</name>
    <dbReference type="NCBI Taxonomy" id="485447"/>
    <lineage>
        <taxon>Bacteria</taxon>
        <taxon>Pseudomonadati</taxon>
        <taxon>Pseudomonadota</taxon>
        <taxon>Gammaproteobacteria</taxon>
        <taxon>Alteromonadales</taxon>
        <taxon>Colwelliaceae</taxon>
        <taxon>Thalassomonas</taxon>
    </lineage>
</organism>
<reference evidence="2 3" key="1">
    <citation type="journal article" date="2015" name="Genome Announc.">
        <title>Draft Genome Sequences of Marine Isolates of Thalassomonas viridans and Thalassomonas actiniarum.</title>
        <authorList>
            <person name="Olonade I."/>
            <person name="van Zyl L.J."/>
            <person name="Trindade M."/>
        </authorList>
    </citation>
    <scope>NUCLEOTIDE SEQUENCE [LARGE SCALE GENOMIC DNA]</scope>
    <source>
        <strain evidence="2 3">A5K-106</strain>
    </source>
</reference>
<feature type="chain" id="PRO_5042243799" evidence="1">
    <location>
        <begin position="18"/>
        <end position="144"/>
    </location>
</feature>
<gene>
    <name evidence="2" type="ORF">SG35_004635</name>
</gene>
<accession>A0AAF0C3V2</accession>
<evidence type="ECO:0000256" key="1">
    <source>
        <dbReference type="SAM" id="SignalP"/>
    </source>
</evidence>
<feature type="signal peptide" evidence="1">
    <location>
        <begin position="1"/>
        <end position="17"/>
    </location>
</feature>
<sequence>MKILSMVLLLITFQSFAKSQDGVVVHILPDQLVLSKSCVARADIQSKEFSIIYACIDSQNTMYFYNFRLNNVDLVSDFKKNATDVVVNKSHFKSYTLYELTAKNSDNKPIKFVSYCTKEVCLDLVSDDEYEKSIQDSITAQLQS</sequence>
<evidence type="ECO:0000313" key="3">
    <source>
        <dbReference type="Proteomes" id="UP000032568"/>
    </source>
</evidence>